<dbReference type="Gene3D" id="3.90.550.10">
    <property type="entry name" value="Spore Coat Polysaccharide Biosynthesis Protein SpsA, Chain A"/>
    <property type="match status" value="1"/>
</dbReference>
<comment type="caution">
    <text evidence="4">The sequence shown here is derived from an EMBL/GenBank/DDBJ whole genome shotgun (WGS) entry which is preliminary data.</text>
</comment>
<dbReference type="GO" id="GO:0016757">
    <property type="term" value="F:glycosyltransferase activity"/>
    <property type="evidence" value="ECO:0007669"/>
    <property type="project" value="UniProtKB-KW"/>
</dbReference>
<dbReference type="InterPro" id="IPR029044">
    <property type="entry name" value="Nucleotide-diphossugar_trans"/>
</dbReference>
<dbReference type="PANTHER" id="PTHR12526">
    <property type="entry name" value="GLYCOSYLTRANSFERASE"/>
    <property type="match status" value="1"/>
</dbReference>
<dbReference type="Proteomes" id="UP000767446">
    <property type="component" value="Unassembled WGS sequence"/>
</dbReference>
<dbReference type="PANTHER" id="PTHR12526:SF637">
    <property type="entry name" value="GLYCOSYLTRANSFERASE EPSF-RELATED"/>
    <property type="match status" value="1"/>
</dbReference>
<proteinExistence type="predicted"/>
<feature type="domain" description="Glycosyltransferase 2-like" evidence="2">
    <location>
        <begin position="8"/>
        <end position="137"/>
    </location>
</feature>
<dbReference type="CDD" id="cd03801">
    <property type="entry name" value="GT4_PimA-like"/>
    <property type="match status" value="1"/>
</dbReference>
<dbReference type="Gene3D" id="3.40.50.2000">
    <property type="entry name" value="Glycogen Phosphorylase B"/>
    <property type="match status" value="2"/>
</dbReference>
<dbReference type="Pfam" id="PF00535">
    <property type="entry name" value="Glycos_transf_2"/>
    <property type="match status" value="1"/>
</dbReference>
<dbReference type="Pfam" id="PF13439">
    <property type="entry name" value="Glyco_transf_4"/>
    <property type="match status" value="1"/>
</dbReference>
<dbReference type="AlphaFoldDB" id="A0A941GR45"/>
<evidence type="ECO:0000259" key="1">
    <source>
        <dbReference type="Pfam" id="PF00534"/>
    </source>
</evidence>
<evidence type="ECO:0000313" key="5">
    <source>
        <dbReference type="Proteomes" id="UP000767446"/>
    </source>
</evidence>
<dbReference type="EMBL" id="JADQBC010000051">
    <property type="protein sequence ID" value="MBR8828005.1"/>
    <property type="molecule type" value="Genomic_DNA"/>
</dbReference>
<gene>
    <name evidence="4" type="ORF">DSM107014_08910</name>
</gene>
<dbReference type="Pfam" id="PF00534">
    <property type="entry name" value="Glycos_transf_1"/>
    <property type="match status" value="1"/>
</dbReference>
<dbReference type="CDD" id="cd00761">
    <property type="entry name" value="Glyco_tranf_GTA_type"/>
    <property type="match status" value="1"/>
</dbReference>
<dbReference type="EC" id="2.4.-.-" evidence="4"/>
<dbReference type="SUPFAM" id="SSF53756">
    <property type="entry name" value="UDP-Glycosyltransferase/glycogen phosphorylase"/>
    <property type="match status" value="1"/>
</dbReference>
<evidence type="ECO:0000313" key="4">
    <source>
        <dbReference type="EMBL" id="MBR8828005.1"/>
    </source>
</evidence>
<keyword evidence="4" id="KW-0808">Transferase</keyword>
<accession>A0A941GR45</accession>
<dbReference type="InterPro" id="IPR001173">
    <property type="entry name" value="Glyco_trans_2-like"/>
</dbReference>
<protein>
    <submittedName>
        <fullName evidence="4">Glycosyltransferase</fullName>
        <ecNumber evidence="4">2.4.-.-</ecNumber>
    </submittedName>
</protein>
<evidence type="ECO:0000259" key="3">
    <source>
        <dbReference type="Pfam" id="PF13439"/>
    </source>
</evidence>
<organism evidence="4 5">
    <name type="scientific">Gomphosphaeria aponina SAG 52.96 = DSM 107014</name>
    <dbReference type="NCBI Taxonomy" id="1521640"/>
    <lineage>
        <taxon>Bacteria</taxon>
        <taxon>Bacillati</taxon>
        <taxon>Cyanobacteriota</taxon>
        <taxon>Cyanophyceae</taxon>
        <taxon>Oscillatoriophycideae</taxon>
        <taxon>Chroococcales</taxon>
        <taxon>Gomphosphaeriaceae</taxon>
        <taxon>Gomphosphaeria</taxon>
    </lineage>
</organism>
<evidence type="ECO:0000259" key="2">
    <source>
        <dbReference type="Pfam" id="PF00535"/>
    </source>
</evidence>
<feature type="domain" description="Glycosyl transferase family 1" evidence="1">
    <location>
        <begin position="675"/>
        <end position="832"/>
    </location>
</feature>
<dbReference type="SUPFAM" id="SSF53448">
    <property type="entry name" value="Nucleotide-diphospho-sugar transferases"/>
    <property type="match status" value="1"/>
</dbReference>
<dbReference type="InterPro" id="IPR001296">
    <property type="entry name" value="Glyco_trans_1"/>
</dbReference>
<dbReference type="InterPro" id="IPR028098">
    <property type="entry name" value="Glyco_trans_4-like_N"/>
</dbReference>
<sequence length="859" mass="97941">MIEPKVAIVIPVFKHSVLVGEAIASTLNQETEIPFVTIIVNDGCTFPETDRIGREFAQAYPDKIYYLYRPNGGLSAARNTGIDFAYSSWTSIEAIYLLDADNRISPQTIEKAYGVLRDEPEVGWVYPTINVFGVELNGDYRGEYSILQHLRFNPCEAGSMVRRAVFAAGCRYDESMKLGYEDWEFWWQAMEAGFRGKHLPEFGFQYRKRFESMLKNSQRDNDAVVGYMKRKHSSLFKHHKIIHLEQQEAPRYGIFLADTGEVVLTSDPGWRENTVNIEKFKELYHGAQALPGRYHRPYYLTFTRGGVLDFLEKQGLLRWVFWRLEQLIDTVSFLSLSIEINSDQEGIKVEENPDINPVVGEMDHLLITTTETMDACIADTVEEWIQSLSKPQPLPKVLNLRLKLSKNNGKLPLVSAGGIYNLLSAFKSLRSGTIPKKEEWTWYSNFFPPRFHLFRESRLALESGVVYPMLTQTEDKHIGFILPIVEFGGVEKVALNIAKVFKDAGWQVHLFVINAEMGSLPEWAQVFDTINFFQESSMYSWVGSRYMGTKIDDWSERGDQKTAVGLLSWLNVVINFHSVAMHAMMGVLRRYGVKTAASVHVHDLTPGGRPCGFAYTTLGYEHAYDYIIPCSEQMHDWCHGMGVPESKLIVVPNACGYPIEQEEIEEILVRRWERQKKGKLRVLFIGRFDRQKGLDRLVNIVVESRRRKIPIDWRLVGKNIVANENAAQELEAIADLIEPPVYNIEELNEVYGWADVLLLPSYWEGLPLTVLEAMRLGVVVVASNVGAMTEAIDHEETGFLIENMMGGGFVEKAMEYLEQLAQNPDKLEKMSKISVKVANTRNWEQACAKLIESLELSSQ</sequence>
<reference evidence="4" key="1">
    <citation type="submission" date="2021-02" db="EMBL/GenBank/DDBJ databases">
        <title>Metagenome analyses of Stigonema ocellatum DSM 106950, Chlorogloea purpurea SAG 13.99 and Gomphosphaeria aponina DSM 107014.</title>
        <authorList>
            <person name="Marter P."/>
            <person name="Huang S."/>
        </authorList>
    </citation>
    <scope>NUCLEOTIDE SEQUENCE</scope>
    <source>
        <strain evidence="4">JP213</strain>
    </source>
</reference>
<name>A0A941GR45_9CHRO</name>
<feature type="domain" description="Glycosyltransferase subfamily 4-like N-terminal" evidence="3">
    <location>
        <begin position="487"/>
        <end position="654"/>
    </location>
</feature>
<keyword evidence="4" id="KW-0328">Glycosyltransferase</keyword>